<dbReference type="Proteomes" id="UP000183940">
    <property type="component" value="Unassembled WGS sequence"/>
</dbReference>
<dbReference type="EMBL" id="MLAW01000048">
    <property type="protein sequence ID" value="OJJ20655.1"/>
    <property type="molecule type" value="Genomic_DNA"/>
</dbReference>
<dbReference type="AlphaFoldDB" id="A0A1L9QLS9"/>
<sequence length="64" mass="7299">MTQRTAPFSHANQEITALNRTIYNIVLLYTNGVTEAKNLDEVQYGVDRLCQILSQNWQNSTKAI</sequence>
<protein>
    <submittedName>
        <fullName evidence="1">Uncharacterized protein</fullName>
    </submittedName>
</protein>
<proteinExistence type="predicted"/>
<gene>
    <name evidence="1" type="ORF">BI308_20855</name>
</gene>
<evidence type="ECO:0000313" key="2">
    <source>
        <dbReference type="Proteomes" id="UP000183940"/>
    </source>
</evidence>
<reference evidence="1" key="1">
    <citation type="submission" date="2016-10" db="EMBL/GenBank/DDBJ databases">
        <title>CRISPR-Cas defence system in Roseofilum reptotaenium: evidence of a bacteriophage-cyanobacterium arms race in the coral black band disease.</title>
        <authorList>
            <person name="Buerger P."/>
            <person name="Wood-Charlson E.M."/>
            <person name="Weynberg K.D."/>
            <person name="Willis B."/>
            <person name="Van Oppen M.J."/>
        </authorList>
    </citation>
    <scope>NUCLEOTIDE SEQUENCE [LARGE SCALE GENOMIC DNA]</scope>
    <source>
        <strain evidence="1">AO1-A</strain>
    </source>
</reference>
<keyword evidence="2" id="KW-1185">Reference proteome</keyword>
<comment type="caution">
    <text evidence="1">The sequence shown here is derived from an EMBL/GenBank/DDBJ whole genome shotgun (WGS) entry which is preliminary data.</text>
</comment>
<dbReference type="STRING" id="1925591.BI308_20855"/>
<name>A0A1L9QLS9_9CYAN</name>
<evidence type="ECO:0000313" key="1">
    <source>
        <dbReference type="EMBL" id="OJJ20655.1"/>
    </source>
</evidence>
<accession>A0A1L9QLS9</accession>
<organism evidence="1 2">
    <name type="scientific">Roseofilum reptotaenium AO1-A</name>
    <dbReference type="NCBI Taxonomy" id="1925591"/>
    <lineage>
        <taxon>Bacteria</taxon>
        <taxon>Bacillati</taxon>
        <taxon>Cyanobacteriota</taxon>
        <taxon>Cyanophyceae</taxon>
        <taxon>Desertifilales</taxon>
        <taxon>Desertifilaceae</taxon>
        <taxon>Roseofilum</taxon>
    </lineage>
</organism>